<accession>L8GT17</accession>
<dbReference type="KEGG" id="acan:ACA1_379350"/>
<dbReference type="AlphaFoldDB" id="L8GT17"/>
<organism evidence="1 2">
    <name type="scientific">Acanthamoeba castellanii (strain ATCC 30010 / Neff)</name>
    <dbReference type="NCBI Taxonomy" id="1257118"/>
    <lineage>
        <taxon>Eukaryota</taxon>
        <taxon>Amoebozoa</taxon>
        <taxon>Discosea</taxon>
        <taxon>Longamoebia</taxon>
        <taxon>Centramoebida</taxon>
        <taxon>Acanthamoebidae</taxon>
        <taxon>Acanthamoeba</taxon>
    </lineage>
</organism>
<proteinExistence type="predicted"/>
<dbReference type="RefSeq" id="XP_004337766.1">
    <property type="nucleotide sequence ID" value="XM_004337718.1"/>
</dbReference>
<dbReference type="GeneID" id="14916290"/>
<dbReference type="Pfam" id="PF14868">
    <property type="entry name" value="DUF4487"/>
    <property type="match status" value="1"/>
</dbReference>
<dbReference type="SUPFAM" id="SSF48371">
    <property type="entry name" value="ARM repeat"/>
    <property type="match status" value="1"/>
</dbReference>
<evidence type="ECO:0000313" key="1">
    <source>
        <dbReference type="EMBL" id="ELR15753.1"/>
    </source>
</evidence>
<gene>
    <name evidence="1" type="ORF">ACA1_379350</name>
</gene>
<reference evidence="1 2" key="1">
    <citation type="journal article" date="2013" name="Genome Biol.">
        <title>Genome of Acanthamoeba castellanii highlights extensive lateral gene transfer and early evolution of tyrosine kinase signaling.</title>
        <authorList>
            <person name="Clarke M."/>
            <person name="Lohan A.J."/>
            <person name="Liu B."/>
            <person name="Lagkouvardos I."/>
            <person name="Roy S."/>
            <person name="Zafar N."/>
            <person name="Bertelli C."/>
            <person name="Schilde C."/>
            <person name="Kianianmomeni A."/>
            <person name="Burglin T.R."/>
            <person name="Frech C."/>
            <person name="Turcotte B."/>
            <person name="Kopec K.O."/>
            <person name="Synnott J.M."/>
            <person name="Choo C."/>
            <person name="Paponov I."/>
            <person name="Finkler A."/>
            <person name="Soon Heng Tan C."/>
            <person name="Hutchins A.P."/>
            <person name="Weinmeier T."/>
            <person name="Rattei T."/>
            <person name="Chu J.S."/>
            <person name="Gimenez G."/>
            <person name="Irimia M."/>
            <person name="Rigden D.J."/>
            <person name="Fitzpatrick D.A."/>
            <person name="Lorenzo-Morales J."/>
            <person name="Bateman A."/>
            <person name="Chiu C.H."/>
            <person name="Tang P."/>
            <person name="Hegemann P."/>
            <person name="Fromm H."/>
            <person name="Raoult D."/>
            <person name="Greub G."/>
            <person name="Miranda-Saavedra D."/>
            <person name="Chen N."/>
            <person name="Nash P."/>
            <person name="Ginger M.L."/>
            <person name="Horn M."/>
            <person name="Schaap P."/>
            <person name="Caler L."/>
            <person name="Loftus B."/>
        </authorList>
    </citation>
    <scope>NUCLEOTIDE SEQUENCE [LARGE SCALE GENOMIC DNA]</scope>
    <source>
        <strain evidence="1 2">Neff</strain>
    </source>
</reference>
<name>L8GT17_ACACF</name>
<dbReference type="EMBL" id="KB008025">
    <property type="protein sequence ID" value="ELR15753.1"/>
    <property type="molecule type" value="Genomic_DNA"/>
</dbReference>
<protein>
    <submittedName>
        <fullName evidence="1">Uncharacterized protein</fullName>
    </submittedName>
</protein>
<dbReference type="InterPro" id="IPR016024">
    <property type="entry name" value="ARM-type_fold"/>
</dbReference>
<dbReference type="InterPro" id="IPR027902">
    <property type="entry name" value="DUF4487"/>
</dbReference>
<dbReference type="Proteomes" id="UP000011083">
    <property type="component" value="Unassembled WGS sequence"/>
</dbReference>
<sequence>MDLQSLLLDSSLDLVTKTNAVEAVQAWDVTKVTDNFEMLWSALSQPILDVMAPMPLRLAALQASASLISVCTNQDMLTPFFTTFSFHAKTLYEAAVERLAQAFDRTAVAAPSPRDLLELLGEQRRCVIFFERCKTAMESMSLERDAIVLTVFLDHFFSVVNPAISRSTELLSKLSGAGIQGPEAATLTQEANALFTSALTLLSQFVPLHLKMFPPSPSPSQMPQPYDDPELLYVMQQIIAIGDKCAKNVKVQTAVWKLVREITLMHPYRLQNPALLNRVVTLCVLKVQSSWNAAMPCAPRLVLSRERAGELVSKGDEKAFENKVKACRFLLSVMGILSRSYAQAHKAASAVYKTVAKLLEMFAIRVGGEDPLSAPKLQILLYLCQNLPPSILFPQAVAVLYWIMNGVETCCAQVLKNGLESVAVPTSALIYSLSRKGPQMLQEVECFLFQHLFHPHFLCSQLAVELHSFVLSNADEALQRRHIQLLANLIKTGGSRVVESLAPLFPFLVNSVSSSAKEFLLRELTEDLLNGQTKSAASEEAILYRLAAFLPAWTMRPGATEPLTTGTDALLGQIARLCISVAECLVALMAYERLPERDSTARTLLESLGDLLRNVTEDPLKYHALHLLPSLVDLSVLIPAFSPDMLPNFLVGYGQVMSTFPSTKPAVAQFLARCHVRLRADMQDRVLRSCAGLFQQLLADGDWTMDDAQVADHVAAGLANYTKERLAQAQACLLGSSSASGQESVEKALALLAKAAAIVSTLPPSALSSHAPQFQAQLAQLCQLLPPADPATVVINLE</sequence>
<keyword evidence="2" id="KW-1185">Reference proteome</keyword>
<evidence type="ECO:0000313" key="2">
    <source>
        <dbReference type="Proteomes" id="UP000011083"/>
    </source>
</evidence>
<dbReference type="VEuPathDB" id="AmoebaDB:ACA1_379350"/>